<keyword evidence="6 7" id="KW-0472">Membrane</keyword>
<sequence length="406" mass="41255">MSQAPRRPARLPDAVALYLLASVVVTLLAASSAPTPLYGTYQAMWGFSPITTTVVFGVYAVSVLVSLLVLGKLSDHVGRRPVLLVSLLVQVAAMVVLATATGVGSLIAARVVQGVATGAAIGALGAGMLDLDARRGQLANAVAPGVGTAVGALFSALLLTYVPGPLEQVYVVFIALFLAQGVGVLFMRETVSPEPGALASLKPEITLPRAVRSRVLTAAPVLFAVWALAGLYGALGPALETKLSGDPSPVLGGLLVFSFAATAAVAVFVLRRRPPEAVMRIGVSTLLVGVLVALLALSVPSLTLFFLGTAVSGVGFGAGFQGGIRTTLPLAQPHERAGVLSLLYVVSYLGFGVPAVGAGALVVYGPGLFGATRIYGAVVIVLALLALVRLVAAVRDRAAGPALSRL</sequence>
<dbReference type="InterPro" id="IPR050171">
    <property type="entry name" value="MFS_Transporters"/>
</dbReference>
<feature type="transmembrane region" description="Helical" evidence="7">
    <location>
        <begin position="141"/>
        <end position="162"/>
    </location>
</feature>
<feature type="transmembrane region" description="Helical" evidence="7">
    <location>
        <begin position="302"/>
        <end position="320"/>
    </location>
</feature>
<dbReference type="Pfam" id="PF07690">
    <property type="entry name" value="MFS_1"/>
    <property type="match status" value="1"/>
</dbReference>
<dbReference type="PROSITE" id="PS00216">
    <property type="entry name" value="SUGAR_TRANSPORT_1"/>
    <property type="match status" value="1"/>
</dbReference>
<reference evidence="9 10" key="1">
    <citation type="submission" date="2021-03" db="EMBL/GenBank/DDBJ databases">
        <title>Sequencing the genomes of 1000 actinobacteria strains.</title>
        <authorList>
            <person name="Klenk H.-P."/>
        </authorList>
    </citation>
    <scope>NUCLEOTIDE SEQUENCE [LARGE SCALE GENOMIC DNA]</scope>
    <source>
        <strain evidence="9 10">DSM 44580</strain>
    </source>
</reference>
<dbReference type="Gene3D" id="1.20.1250.20">
    <property type="entry name" value="MFS general substrate transporter like domains"/>
    <property type="match status" value="1"/>
</dbReference>
<gene>
    <name evidence="9" type="ORF">JOF53_003198</name>
</gene>
<comment type="caution">
    <text evidence="9">The sequence shown here is derived from an EMBL/GenBank/DDBJ whole genome shotgun (WGS) entry which is preliminary data.</text>
</comment>
<dbReference type="SUPFAM" id="SSF103473">
    <property type="entry name" value="MFS general substrate transporter"/>
    <property type="match status" value="1"/>
</dbReference>
<dbReference type="InterPro" id="IPR005829">
    <property type="entry name" value="Sugar_transporter_CS"/>
</dbReference>
<feature type="transmembrane region" description="Helical" evidence="7">
    <location>
        <begin position="48"/>
        <end position="70"/>
    </location>
</feature>
<evidence type="ECO:0000256" key="6">
    <source>
        <dbReference type="ARBA" id="ARBA00023136"/>
    </source>
</evidence>
<dbReference type="Proteomes" id="UP001519363">
    <property type="component" value="Unassembled WGS sequence"/>
</dbReference>
<name>A0ABS5ACL6_9PSEU</name>
<dbReference type="PANTHER" id="PTHR23517">
    <property type="entry name" value="RESISTANCE PROTEIN MDTM, PUTATIVE-RELATED-RELATED"/>
    <property type="match status" value="1"/>
</dbReference>
<feature type="transmembrane region" description="Helical" evidence="7">
    <location>
        <begin position="107"/>
        <end position="129"/>
    </location>
</feature>
<dbReference type="PROSITE" id="PS50850">
    <property type="entry name" value="MFS"/>
    <property type="match status" value="1"/>
</dbReference>
<evidence type="ECO:0000313" key="9">
    <source>
        <dbReference type="EMBL" id="MBP2474326.1"/>
    </source>
</evidence>
<dbReference type="InterPro" id="IPR020846">
    <property type="entry name" value="MFS_dom"/>
</dbReference>
<dbReference type="InterPro" id="IPR011701">
    <property type="entry name" value="MFS"/>
</dbReference>
<evidence type="ECO:0000259" key="8">
    <source>
        <dbReference type="PROSITE" id="PS50850"/>
    </source>
</evidence>
<comment type="subcellular location">
    <subcellularLocation>
        <location evidence="1">Cell membrane</location>
        <topology evidence="1">Multi-pass membrane protein</topology>
    </subcellularLocation>
</comment>
<organism evidence="9 10">
    <name type="scientific">Crossiella equi</name>
    <dbReference type="NCBI Taxonomy" id="130796"/>
    <lineage>
        <taxon>Bacteria</taxon>
        <taxon>Bacillati</taxon>
        <taxon>Actinomycetota</taxon>
        <taxon>Actinomycetes</taxon>
        <taxon>Pseudonocardiales</taxon>
        <taxon>Pseudonocardiaceae</taxon>
        <taxon>Crossiella</taxon>
    </lineage>
</organism>
<feature type="transmembrane region" description="Helical" evidence="7">
    <location>
        <begin position="277"/>
        <end position="296"/>
    </location>
</feature>
<keyword evidence="4 7" id="KW-0812">Transmembrane</keyword>
<feature type="transmembrane region" description="Helical" evidence="7">
    <location>
        <begin position="215"/>
        <end position="235"/>
    </location>
</feature>
<feature type="transmembrane region" description="Helical" evidence="7">
    <location>
        <begin position="374"/>
        <end position="394"/>
    </location>
</feature>
<evidence type="ECO:0000313" key="10">
    <source>
        <dbReference type="Proteomes" id="UP001519363"/>
    </source>
</evidence>
<evidence type="ECO:0000256" key="7">
    <source>
        <dbReference type="SAM" id="Phobius"/>
    </source>
</evidence>
<evidence type="ECO:0000256" key="2">
    <source>
        <dbReference type="ARBA" id="ARBA00022448"/>
    </source>
</evidence>
<feature type="transmembrane region" description="Helical" evidence="7">
    <location>
        <begin position="341"/>
        <end position="362"/>
    </location>
</feature>
<feature type="transmembrane region" description="Helical" evidence="7">
    <location>
        <begin position="250"/>
        <end position="270"/>
    </location>
</feature>
<feature type="transmembrane region" description="Helical" evidence="7">
    <location>
        <begin position="82"/>
        <end position="101"/>
    </location>
</feature>
<dbReference type="RefSeq" id="WP_086786970.1">
    <property type="nucleotide sequence ID" value="NZ_JAGIOO010000001.1"/>
</dbReference>
<dbReference type="PANTHER" id="PTHR23517:SF13">
    <property type="entry name" value="MAJOR FACILITATOR SUPERFAMILY MFS_1"/>
    <property type="match status" value="1"/>
</dbReference>
<keyword evidence="10" id="KW-1185">Reference proteome</keyword>
<evidence type="ECO:0000256" key="3">
    <source>
        <dbReference type="ARBA" id="ARBA00022475"/>
    </source>
</evidence>
<dbReference type="InterPro" id="IPR036259">
    <property type="entry name" value="MFS_trans_sf"/>
</dbReference>
<keyword evidence="3" id="KW-1003">Cell membrane</keyword>
<proteinExistence type="predicted"/>
<keyword evidence="5 7" id="KW-1133">Transmembrane helix</keyword>
<evidence type="ECO:0000256" key="1">
    <source>
        <dbReference type="ARBA" id="ARBA00004651"/>
    </source>
</evidence>
<feature type="transmembrane region" description="Helical" evidence="7">
    <location>
        <begin position="168"/>
        <end position="187"/>
    </location>
</feature>
<keyword evidence="2" id="KW-0813">Transport</keyword>
<dbReference type="EMBL" id="JAGIOO010000001">
    <property type="protein sequence ID" value="MBP2474326.1"/>
    <property type="molecule type" value="Genomic_DNA"/>
</dbReference>
<protein>
    <submittedName>
        <fullName evidence="9">MFS family permease</fullName>
    </submittedName>
</protein>
<feature type="domain" description="Major facilitator superfamily (MFS) profile" evidence="8">
    <location>
        <begin position="15"/>
        <end position="395"/>
    </location>
</feature>
<accession>A0ABS5ACL6</accession>
<evidence type="ECO:0000256" key="4">
    <source>
        <dbReference type="ARBA" id="ARBA00022692"/>
    </source>
</evidence>
<evidence type="ECO:0000256" key="5">
    <source>
        <dbReference type="ARBA" id="ARBA00022989"/>
    </source>
</evidence>